<dbReference type="Pfam" id="PF24883">
    <property type="entry name" value="NPHP3_N"/>
    <property type="match status" value="1"/>
</dbReference>
<dbReference type="InterPro" id="IPR056884">
    <property type="entry name" value="NPHP3-like_N"/>
</dbReference>
<organism evidence="3 4">
    <name type="scientific">Aspergillus tamarii</name>
    <dbReference type="NCBI Taxonomy" id="41984"/>
    <lineage>
        <taxon>Eukaryota</taxon>
        <taxon>Fungi</taxon>
        <taxon>Dikarya</taxon>
        <taxon>Ascomycota</taxon>
        <taxon>Pezizomycotina</taxon>
        <taxon>Eurotiomycetes</taxon>
        <taxon>Eurotiomycetidae</taxon>
        <taxon>Eurotiales</taxon>
        <taxon>Aspergillaceae</taxon>
        <taxon>Aspergillus</taxon>
        <taxon>Aspergillus subgen. Circumdati</taxon>
    </lineage>
</organism>
<dbReference type="AlphaFoldDB" id="A0A5N6V3F8"/>
<sequence>MHSFDEFLWTLSSLCNLSNIAIQSCASGGNLWQKTLDAVDAETKTNLAGIISDYIAFIVSEILEGRKHRKEKETLPQEALEARHFAVVGKKKLKIHESISLEYARREAEAKLDGFGMPRLRCSGCADLILGILGINPVVVVVDGVDEIEEHERHEFLDAITRIRNESVSGVKIFLSSRDNSSIFAALPDALKLRVQEVDTQQDMELYIRHCVSTPGATRRLLNRYILNDLQQQLVDFSLAKPTRYDCKVQELF</sequence>
<name>A0A5N6V3F8_ASPTM</name>
<reference evidence="3 4" key="1">
    <citation type="submission" date="2019-04" db="EMBL/GenBank/DDBJ databases">
        <title>Friends and foes A comparative genomics study of 23 Aspergillus species from section Flavi.</title>
        <authorList>
            <consortium name="DOE Joint Genome Institute"/>
            <person name="Kjaerbolling I."/>
            <person name="Vesth T."/>
            <person name="Frisvad J.C."/>
            <person name="Nybo J.L."/>
            <person name="Theobald S."/>
            <person name="Kildgaard S."/>
            <person name="Isbrandt T."/>
            <person name="Kuo A."/>
            <person name="Sato A."/>
            <person name="Lyhne E.K."/>
            <person name="Kogle M.E."/>
            <person name="Wiebenga A."/>
            <person name="Kun R.S."/>
            <person name="Lubbers R.J."/>
            <person name="Makela M.R."/>
            <person name="Barry K."/>
            <person name="Chovatia M."/>
            <person name="Clum A."/>
            <person name="Daum C."/>
            <person name="Haridas S."/>
            <person name="He G."/>
            <person name="LaButti K."/>
            <person name="Lipzen A."/>
            <person name="Mondo S."/>
            <person name="Riley R."/>
            <person name="Salamov A."/>
            <person name="Simmons B.A."/>
            <person name="Magnuson J.K."/>
            <person name="Henrissat B."/>
            <person name="Mortensen U.H."/>
            <person name="Larsen T.O."/>
            <person name="Devries R.P."/>
            <person name="Grigoriev I.V."/>
            <person name="Machida M."/>
            <person name="Baker S.E."/>
            <person name="Andersen M.R."/>
        </authorList>
    </citation>
    <scope>NUCLEOTIDE SEQUENCE [LARGE SCALE GENOMIC DNA]</scope>
    <source>
        <strain evidence="3 4">CBS 117626</strain>
    </source>
</reference>
<protein>
    <recommendedName>
        <fullName evidence="2">Nephrocystin 3-like N-terminal domain-containing protein</fullName>
    </recommendedName>
</protein>
<evidence type="ECO:0000313" key="4">
    <source>
        <dbReference type="Proteomes" id="UP000326950"/>
    </source>
</evidence>
<dbReference type="OrthoDB" id="7464126at2759"/>
<proteinExistence type="predicted"/>
<accession>A0A5N6V3F8</accession>
<evidence type="ECO:0000313" key="3">
    <source>
        <dbReference type="EMBL" id="KAE8164531.1"/>
    </source>
</evidence>
<evidence type="ECO:0000259" key="2">
    <source>
        <dbReference type="Pfam" id="PF24883"/>
    </source>
</evidence>
<dbReference type="PANTHER" id="PTHR10039:SF16">
    <property type="entry name" value="GPI INOSITOL-DEACYLASE"/>
    <property type="match status" value="1"/>
</dbReference>
<keyword evidence="1" id="KW-0677">Repeat</keyword>
<gene>
    <name evidence="3" type="ORF">BDV40DRAFT_298331</name>
</gene>
<evidence type="ECO:0000256" key="1">
    <source>
        <dbReference type="ARBA" id="ARBA00022737"/>
    </source>
</evidence>
<dbReference type="EMBL" id="ML738607">
    <property type="protein sequence ID" value="KAE8164531.1"/>
    <property type="molecule type" value="Genomic_DNA"/>
</dbReference>
<feature type="domain" description="Nephrocystin 3-like N-terminal" evidence="2">
    <location>
        <begin position="136"/>
        <end position="178"/>
    </location>
</feature>
<dbReference type="Proteomes" id="UP000326950">
    <property type="component" value="Unassembled WGS sequence"/>
</dbReference>
<dbReference type="PANTHER" id="PTHR10039">
    <property type="entry name" value="AMELOGENIN"/>
    <property type="match status" value="1"/>
</dbReference>
<keyword evidence="4" id="KW-1185">Reference proteome</keyword>